<reference evidence="2 3" key="1">
    <citation type="journal article" date="2014" name="Am. J. Bot.">
        <title>Genome assembly and annotation for red clover (Trifolium pratense; Fabaceae).</title>
        <authorList>
            <person name="Istvanek J."/>
            <person name="Jaros M."/>
            <person name="Krenek A."/>
            <person name="Repkova J."/>
        </authorList>
    </citation>
    <scope>NUCLEOTIDE SEQUENCE [LARGE SCALE GENOMIC DNA]</scope>
    <source>
        <strain evidence="3">cv. Tatra</strain>
        <tissue evidence="2">Young leaves</tissue>
    </source>
</reference>
<protein>
    <submittedName>
        <fullName evidence="2">Uncharacterized protein</fullName>
    </submittedName>
</protein>
<name>A0A2K3KUM1_TRIPR</name>
<dbReference type="Proteomes" id="UP000236291">
    <property type="component" value="Unassembled WGS sequence"/>
</dbReference>
<evidence type="ECO:0000313" key="3">
    <source>
        <dbReference type="Proteomes" id="UP000236291"/>
    </source>
</evidence>
<comment type="caution">
    <text evidence="2">The sequence shown here is derived from an EMBL/GenBank/DDBJ whole genome shotgun (WGS) entry which is preliminary data.</text>
</comment>
<feature type="non-terminal residue" evidence="2">
    <location>
        <position position="67"/>
    </location>
</feature>
<feature type="non-terminal residue" evidence="2">
    <location>
        <position position="1"/>
    </location>
</feature>
<dbReference type="EMBL" id="ASHM01262101">
    <property type="protein sequence ID" value="PNX69982.1"/>
    <property type="molecule type" value="Genomic_DNA"/>
</dbReference>
<sequence length="67" mass="7040">VVIDDTSSETAEDDTEDAIASIPGGEDSETIEKSKNDTEVTASGQIPATPKKGPSTRTQKNHPTDLI</sequence>
<evidence type="ECO:0000313" key="2">
    <source>
        <dbReference type="EMBL" id="PNX69982.1"/>
    </source>
</evidence>
<evidence type="ECO:0000256" key="1">
    <source>
        <dbReference type="SAM" id="MobiDB-lite"/>
    </source>
</evidence>
<accession>A0A2K3KUM1</accession>
<reference evidence="2 3" key="2">
    <citation type="journal article" date="2017" name="Front. Plant Sci.">
        <title>Gene Classification and Mining of Molecular Markers Useful in Red Clover (Trifolium pratense) Breeding.</title>
        <authorList>
            <person name="Istvanek J."/>
            <person name="Dluhosova J."/>
            <person name="Dluhos P."/>
            <person name="Patkova L."/>
            <person name="Nedelnik J."/>
            <person name="Repkova J."/>
        </authorList>
    </citation>
    <scope>NUCLEOTIDE SEQUENCE [LARGE SCALE GENOMIC DNA]</scope>
    <source>
        <strain evidence="3">cv. Tatra</strain>
        <tissue evidence="2">Young leaves</tissue>
    </source>
</reference>
<feature type="region of interest" description="Disordered" evidence="1">
    <location>
        <begin position="1"/>
        <end position="67"/>
    </location>
</feature>
<feature type="compositionally biased region" description="Acidic residues" evidence="1">
    <location>
        <begin position="1"/>
        <end position="17"/>
    </location>
</feature>
<dbReference type="AlphaFoldDB" id="A0A2K3KUM1"/>
<gene>
    <name evidence="2" type="ORF">L195_g064679</name>
</gene>
<organism evidence="2 3">
    <name type="scientific">Trifolium pratense</name>
    <name type="common">Red clover</name>
    <dbReference type="NCBI Taxonomy" id="57577"/>
    <lineage>
        <taxon>Eukaryota</taxon>
        <taxon>Viridiplantae</taxon>
        <taxon>Streptophyta</taxon>
        <taxon>Embryophyta</taxon>
        <taxon>Tracheophyta</taxon>
        <taxon>Spermatophyta</taxon>
        <taxon>Magnoliopsida</taxon>
        <taxon>eudicotyledons</taxon>
        <taxon>Gunneridae</taxon>
        <taxon>Pentapetalae</taxon>
        <taxon>rosids</taxon>
        <taxon>fabids</taxon>
        <taxon>Fabales</taxon>
        <taxon>Fabaceae</taxon>
        <taxon>Papilionoideae</taxon>
        <taxon>50 kb inversion clade</taxon>
        <taxon>NPAAA clade</taxon>
        <taxon>Hologalegina</taxon>
        <taxon>IRL clade</taxon>
        <taxon>Trifolieae</taxon>
        <taxon>Trifolium</taxon>
    </lineage>
</organism>
<proteinExistence type="predicted"/>